<dbReference type="InterPro" id="IPR026055">
    <property type="entry name" value="FAR"/>
</dbReference>
<dbReference type="InterPro" id="IPR013120">
    <property type="entry name" value="FAR_NAD-bd"/>
</dbReference>
<keyword evidence="4" id="KW-1185">Reference proteome</keyword>
<dbReference type="EC" id="1.2.1.84" evidence="1"/>
<dbReference type="GO" id="GO:0080019">
    <property type="term" value="F:alcohol-forming very long-chain fatty acyl-CoA reductase activity"/>
    <property type="evidence" value="ECO:0007669"/>
    <property type="project" value="InterPro"/>
</dbReference>
<organism evidence="3 4">
    <name type="scientific">Penicillium alfredii</name>
    <dbReference type="NCBI Taxonomy" id="1506179"/>
    <lineage>
        <taxon>Eukaryota</taxon>
        <taxon>Fungi</taxon>
        <taxon>Dikarya</taxon>
        <taxon>Ascomycota</taxon>
        <taxon>Pezizomycotina</taxon>
        <taxon>Eurotiomycetes</taxon>
        <taxon>Eurotiomycetidae</taxon>
        <taxon>Eurotiales</taxon>
        <taxon>Aspergillaceae</taxon>
        <taxon>Penicillium</taxon>
    </lineage>
</organism>
<protein>
    <recommendedName>
        <fullName evidence="1">Fatty acyl-CoA reductase</fullName>
        <ecNumber evidence="1">1.2.1.84</ecNumber>
    </recommendedName>
</protein>
<reference evidence="3" key="2">
    <citation type="journal article" date="2023" name="IMA Fungus">
        <title>Comparative genomic study of the Penicillium genus elucidates a diverse pangenome and 15 lateral gene transfer events.</title>
        <authorList>
            <person name="Petersen C."/>
            <person name="Sorensen T."/>
            <person name="Nielsen M.R."/>
            <person name="Sondergaard T.E."/>
            <person name="Sorensen J.L."/>
            <person name="Fitzpatrick D.A."/>
            <person name="Frisvad J.C."/>
            <person name="Nielsen K.L."/>
        </authorList>
    </citation>
    <scope>NUCLEOTIDE SEQUENCE</scope>
    <source>
        <strain evidence="3">IBT 34128</strain>
    </source>
</reference>
<dbReference type="GeneID" id="81394223"/>
<evidence type="ECO:0000313" key="4">
    <source>
        <dbReference type="Proteomes" id="UP001141434"/>
    </source>
</evidence>
<reference evidence="3" key="1">
    <citation type="submission" date="2022-11" db="EMBL/GenBank/DDBJ databases">
        <authorList>
            <person name="Petersen C."/>
        </authorList>
    </citation>
    <scope>NUCLEOTIDE SEQUENCE</scope>
    <source>
        <strain evidence="3">IBT 34128</strain>
    </source>
</reference>
<keyword evidence="1" id="KW-0443">Lipid metabolism</keyword>
<dbReference type="Proteomes" id="UP001141434">
    <property type="component" value="Unassembled WGS sequence"/>
</dbReference>
<keyword evidence="1" id="KW-0521">NADP</keyword>
<dbReference type="PANTHER" id="PTHR11011:SF45">
    <property type="entry name" value="FATTY ACYL-COA REDUCTASE CG8306-RELATED"/>
    <property type="match status" value="1"/>
</dbReference>
<dbReference type="Pfam" id="PF07993">
    <property type="entry name" value="NAD_binding_4"/>
    <property type="match status" value="1"/>
</dbReference>
<gene>
    <name evidence="3" type="ORF">NUU61_004473</name>
</gene>
<comment type="caution">
    <text evidence="3">The sequence shown here is derived from an EMBL/GenBank/DDBJ whole genome shotgun (WGS) entry which is preliminary data.</text>
</comment>
<evidence type="ECO:0000256" key="1">
    <source>
        <dbReference type="RuleBase" id="RU363097"/>
    </source>
</evidence>
<keyword evidence="1" id="KW-0444">Lipid biosynthesis</keyword>
<dbReference type="RefSeq" id="XP_056513082.1">
    <property type="nucleotide sequence ID" value="XM_056655055.1"/>
</dbReference>
<dbReference type="SUPFAM" id="SSF51735">
    <property type="entry name" value="NAD(P)-binding Rossmann-fold domains"/>
    <property type="match status" value="1"/>
</dbReference>
<dbReference type="GO" id="GO:0005777">
    <property type="term" value="C:peroxisome"/>
    <property type="evidence" value="ECO:0007669"/>
    <property type="project" value="TreeGrafter"/>
</dbReference>
<accession>A0A9W9FL72</accession>
<evidence type="ECO:0000313" key="3">
    <source>
        <dbReference type="EMBL" id="KAJ5102251.1"/>
    </source>
</evidence>
<dbReference type="EMBL" id="JAPMSZ010000005">
    <property type="protein sequence ID" value="KAJ5102251.1"/>
    <property type="molecule type" value="Genomic_DNA"/>
</dbReference>
<comment type="catalytic activity">
    <reaction evidence="1">
        <text>a long-chain fatty acyl-CoA + 2 NADPH + 2 H(+) = a long-chain primary fatty alcohol + 2 NADP(+) + CoA</text>
        <dbReference type="Rhea" id="RHEA:52716"/>
        <dbReference type="ChEBI" id="CHEBI:15378"/>
        <dbReference type="ChEBI" id="CHEBI:57287"/>
        <dbReference type="ChEBI" id="CHEBI:57783"/>
        <dbReference type="ChEBI" id="CHEBI:58349"/>
        <dbReference type="ChEBI" id="CHEBI:77396"/>
        <dbReference type="ChEBI" id="CHEBI:83139"/>
        <dbReference type="EC" id="1.2.1.84"/>
    </reaction>
</comment>
<dbReference type="InterPro" id="IPR036291">
    <property type="entry name" value="NAD(P)-bd_dom_sf"/>
</dbReference>
<feature type="domain" description="Thioester reductase (TE)" evidence="2">
    <location>
        <begin position="8"/>
        <end position="247"/>
    </location>
</feature>
<evidence type="ECO:0000259" key="2">
    <source>
        <dbReference type="Pfam" id="PF07993"/>
    </source>
</evidence>
<dbReference type="AlphaFoldDB" id="A0A9W9FL72"/>
<comment type="similarity">
    <text evidence="1">Belongs to the fatty acyl-CoA reductase family.</text>
</comment>
<dbReference type="GO" id="GO:0035336">
    <property type="term" value="P:long-chain fatty-acyl-CoA metabolic process"/>
    <property type="evidence" value="ECO:0007669"/>
    <property type="project" value="TreeGrafter"/>
</dbReference>
<name>A0A9W9FL72_9EURO</name>
<comment type="function">
    <text evidence="1">Catalyzes the reduction of fatty acyl-CoA to fatty alcohols.</text>
</comment>
<dbReference type="PANTHER" id="PTHR11011">
    <property type="entry name" value="MALE STERILITY PROTEIN 2-RELATED"/>
    <property type="match status" value="1"/>
</dbReference>
<dbReference type="GO" id="GO:0102965">
    <property type="term" value="F:alcohol-forming long-chain fatty acyl-CoA reductase activity"/>
    <property type="evidence" value="ECO:0007669"/>
    <property type="project" value="UniProtKB-EC"/>
</dbReference>
<dbReference type="Gene3D" id="3.40.50.720">
    <property type="entry name" value="NAD(P)-binding Rossmann-like Domain"/>
    <property type="match status" value="1"/>
</dbReference>
<keyword evidence="1" id="KW-0560">Oxidoreductase</keyword>
<sequence length="408" mass="46060">MTTALLNDPRITIITGDIMKDNLGLSDLDWQVLQGSVNIIIHAASSINLQSSLKRLSSSIIAPSVSLAERAHEFKKLERFVFVSTAYANTHLWPLSQEPDVAVKEHIYPLCDRASFDPADPESWTYLSTQTQEEWNSVQQSGSSREYESYDFPWAYGYAKHLAERLLLQRFAQHQAIDKLLIIRPSVFAPAISHPHPGFSSPFSTPLAGLSAAINLCFGRHATLAARSQDPLTEATLDEVPVDVVVDRLLTHLACGTIGCVHAVSGRKSRQTVGEWYRMFMEERRLPWAIKPVWTSLSWHSPQLHPVERFYKIIGTSFDFHEDRTVDVLWGLSAHEALHLRLFTDGKVNSLRPRRNKTRQLGICIGKKQRLPLCLVKLLCRSGKKNCAESRVLCQDNGLNQEKSQVVW</sequence>
<dbReference type="OrthoDB" id="429813at2759"/>
<proteinExistence type="inferred from homology"/>